<proteinExistence type="predicted"/>
<dbReference type="EMBL" id="CP104008">
    <property type="protein sequence ID" value="WFQ93031.1"/>
    <property type="molecule type" value="Genomic_DNA"/>
</dbReference>
<organism evidence="1 2">
    <name type="scientific">Mycoplasma feriruminatoris</name>
    <dbReference type="NCBI Taxonomy" id="1179777"/>
    <lineage>
        <taxon>Bacteria</taxon>
        <taxon>Bacillati</taxon>
        <taxon>Mycoplasmatota</taxon>
        <taxon>Mollicutes</taxon>
        <taxon>Mycoplasmataceae</taxon>
        <taxon>Mycoplasma</taxon>
    </lineage>
</organism>
<dbReference type="RefSeq" id="WP_278307484.1">
    <property type="nucleotide sequence ID" value="NZ_CP104008.1"/>
</dbReference>
<evidence type="ECO:0000313" key="2">
    <source>
        <dbReference type="Proteomes" id="UP001178743"/>
    </source>
</evidence>
<protein>
    <submittedName>
        <fullName evidence="1">Uncharacterized protein</fullName>
    </submittedName>
</protein>
<gene>
    <name evidence="1" type="ORF">MFERI14822_00824</name>
</gene>
<sequence length="408" mass="48097">MIVKLEFAKFGMKKKPNLETGFIHDHKFYSSGKYIDYITRSQAVYIQDDDVTKDDLIKEWKSSELSFKEFMNNKTKKEQGLMGNTVKTGLYRLFGDKPVDLNLLEEKQLVSKVGKKQIIWEFIVNPGQLGIDYGTIDKNEWNDVLNKTTKSLLKINGMNPENFTGHYAIHTNTDYPHVHFAMWEKQPDVNGNFRAKGKFTKNTIVRYQELLETNFVSNKDYEELSQVKNEVWDNRKEIRNFFKDGIKSIFVGNSIKTIKEFYKDNKNKNYVLTKDDPKVNQAVWDIFNYVKSTNSELKEKYNKYSQALESIKNQEYKLPGINKLKGEFIDKEQQEFESQIGNVIVKDCLKSDETFKKYSSYSPGLGKKNKKDNLDYLIKKWQFEFNKIQFEKKIEALKKFNQNIRQKQ</sequence>
<accession>A0AAX3TFW8</accession>
<name>A0AAX3TFW8_9MOLU</name>
<reference evidence="1" key="1">
    <citation type="submission" date="2022-06" db="EMBL/GenBank/DDBJ databases">
        <title>Comparative genomic analysis of Mycoplasma feriruminatoris and the Mycoplasma mycoides cluster.</title>
        <authorList>
            <person name="Baby V."/>
            <person name="Ambroset C."/>
            <person name="Gaurivaud P."/>
            <person name="Boury C."/>
            <person name="Guichoux E."/>
            <person name="Lartigue C."/>
            <person name="Tardy F."/>
            <person name="Sirand-Pugnet P."/>
        </authorList>
    </citation>
    <scope>NUCLEOTIDE SEQUENCE</scope>
    <source>
        <strain evidence="1">L14822</strain>
    </source>
</reference>
<dbReference type="Proteomes" id="UP001178743">
    <property type="component" value="Chromosome"/>
</dbReference>
<dbReference type="Pfam" id="PF18555">
    <property type="entry name" value="MobL"/>
    <property type="match status" value="1"/>
</dbReference>
<dbReference type="AlphaFoldDB" id="A0AAX3TFW8"/>
<evidence type="ECO:0000313" key="1">
    <source>
        <dbReference type="EMBL" id="WFQ93031.1"/>
    </source>
</evidence>
<dbReference type="InterPro" id="IPR041073">
    <property type="entry name" value="MobL"/>
</dbReference>